<name>A0A7C9HRY2_9DEIO</name>
<dbReference type="AlphaFoldDB" id="A0A7C9HRY2"/>
<dbReference type="EMBL" id="WQLB01000013">
    <property type="protein sequence ID" value="MVN87273.1"/>
    <property type="molecule type" value="Genomic_DNA"/>
</dbReference>
<evidence type="ECO:0000313" key="2">
    <source>
        <dbReference type="EMBL" id="MVN87273.1"/>
    </source>
</evidence>
<feature type="chain" id="PRO_5028888062" evidence="1">
    <location>
        <begin position="23"/>
        <end position="233"/>
    </location>
</feature>
<organism evidence="2 3">
    <name type="scientific">Deinococcus arboris</name>
    <dbReference type="NCBI Taxonomy" id="2682977"/>
    <lineage>
        <taxon>Bacteria</taxon>
        <taxon>Thermotogati</taxon>
        <taxon>Deinococcota</taxon>
        <taxon>Deinococci</taxon>
        <taxon>Deinococcales</taxon>
        <taxon>Deinococcaceae</taxon>
        <taxon>Deinococcus</taxon>
    </lineage>
</organism>
<sequence length="233" mass="24704">MPTPRPLLALSLTLLLTAPAHAWVPQLDETSAKAVIDSAYSRRDPVPTYLSLNLDVKDGAFVAGKTAVTAFDGGDACLADWLAAPSDFAQGSRPLSVTASGQADGLFFQAQAARDSFKNLTVKDALAEDAAKGRLPAGQLRVDLAVRGLPSEKARSAYLVRLKGKGGQLLAPARSTYVNDFKQEGGTWGGTLVYYFEPLKAGLGATDRAELLLRTEADTSCAYSIPLDLSLFQ</sequence>
<dbReference type="Proteomes" id="UP000483286">
    <property type="component" value="Unassembled WGS sequence"/>
</dbReference>
<accession>A0A7C9HRY2</accession>
<dbReference type="RefSeq" id="WP_157459333.1">
    <property type="nucleotide sequence ID" value="NZ_WQLB01000013.1"/>
</dbReference>
<protein>
    <submittedName>
        <fullName evidence="2">Uncharacterized protein</fullName>
    </submittedName>
</protein>
<feature type="signal peptide" evidence="1">
    <location>
        <begin position="1"/>
        <end position="22"/>
    </location>
</feature>
<keyword evidence="3" id="KW-1185">Reference proteome</keyword>
<reference evidence="2 3" key="1">
    <citation type="submission" date="2019-12" db="EMBL/GenBank/DDBJ databases">
        <title>Deinococcus sp. HMF7620 Genome sequencing and assembly.</title>
        <authorList>
            <person name="Kang H."/>
            <person name="Kim H."/>
            <person name="Joh K."/>
        </authorList>
    </citation>
    <scope>NUCLEOTIDE SEQUENCE [LARGE SCALE GENOMIC DNA]</scope>
    <source>
        <strain evidence="2 3">HMF7620</strain>
    </source>
</reference>
<evidence type="ECO:0000256" key="1">
    <source>
        <dbReference type="SAM" id="SignalP"/>
    </source>
</evidence>
<evidence type="ECO:0000313" key="3">
    <source>
        <dbReference type="Proteomes" id="UP000483286"/>
    </source>
</evidence>
<gene>
    <name evidence="2" type="ORF">GO986_10870</name>
</gene>
<keyword evidence="1" id="KW-0732">Signal</keyword>
<comment type="caution">
    <text evidence="2">The sequence shown here is derived from an EMBL/GenBank/DDBJ whole genome shotgun (WGS) entry which is preliminary data.</text>
</comment>
<proteinExistence type="predicted"/>